<dbReference type="InParanoid" id="G3P8F7"/>
<evidence type="ECO:0000256" key="3">
    <source>
        <dbReference type="ARBA" id="ARBA00022723"/>
    </source>
</evidence>
<keyword evidence="7" id="KW-0106">Calcium</keyword>
<keyword evidence="5" id="KW-0677">Repeat</keyword>
<comment type="subcellular location">
    <subcellularLocation>
        <location evidence="1">Endoplasmic reticulum lumen</location>
    </subcellularLocation>
</comment>
<dbReference type="CTD" id="5955"/>
<feature type="domain" description="EF-hand" evidence="13">
    <location>
        <begin position="276"/>
        <end position="311"/>
    </location>
</feature>
<name>G3P8F7_GASAC</name>
<dbReference type="Proteomes" id="UP000007635">
    <property type="component" value="Chromosome XIX"/>
</dbReference>
<keyword evidence="6" id="KW-0256">Endoplasmic reticulum</keyword>
<comment type="similarity">
    <text evidence="2">Belongs to the CREC family.</text>
</comment>
<dbReference type="InterPro" id="IPR002048">
    <property type="entry name" value="EF_hand_dom"/>
</dbReference>
<evidence type="ECO:0000259" key="13">
    <source>
        <dbReference type="PROSITE" id="PS50222"/>
    </source>
</evidence>
<accession>G3P8F7</accession>
<dbReference type="Bgee" id="ENSGACG00000010496">
    <property type="expression patterns" value="Expressed in testis and 12 other cell types or tissues"/>
</dbReference>
<dbReference type="PROSITE" id="PS50222">
    <property type="entry name" value="EF_HAND_2"/>
    <property type="match status" value="4"/>
</dbReference>
<reference evidence="14" key="2">
    <citation type="submission" date="2025-08" db="UniProtKB">
        <authorList>
            <consortium name="Ensembl"/>
        </authorList>
    </citation>
    <scope>IDENTIFICATION</scope>
</reference>
<evidence type="ECO:0000256" key="4">
    <source>
        <dbReference type="ARBA" id="ARBA00022729"/>
    </source>
</evidence>
<dbReference type="eggNOG" id="KOG4223">
    <property type="taxonomic scope" value="Eukaryota"/>
</dbReference>
<reference evidence="14 15" key="1">
    <citation type="journal article" date="2021" name="G3 (Bethesda)">
        <title>Improved contiguity of the threespine stickleback genome using long-read sequencing.</title>
        <authorList>
            <person name="Nath S."/>
            <person name="Shaw D.E."/>
            <person name="White M.A."/>
        </authorList>
    </citation>
    <scope>NUCLEOTIDE SEQUENCE [LARGE SCALE GENOMIC DNA]</scope>
    <source>
        <strain evidence="14 15">Lake Benthic</strain>
    </source>
</reference>
<dbReference type="Pfam" id="PF13499">
    <property type="entry name" value="EF-hand_7"/>
    <property type="match status" value="2"/>
</dbReference>
<dbReference type="PROSITE" id="PS00018">
    <property type="entry name" value="EF_HAND_1"/>
    <property type="match status" value="4"/>
</dbReference>
<dbReference type="GO" id="GO:0015031">
    <property type="term" value="P:protein transport"/>
    <property type="evidence" value="ECO:0007669"/>
    <property type="project" value="UniProtKB-ARBA"/>
</dbReference>
<sequence>MAVVFGHRRRDTFDAQQMASSALWVILALQFGLGQSLHKNLHDDHYVGQQHNPEHDVNILLGDEDTEEIKLLSPTQQKKKMMEIVKRIDSNADNLLSAEEITLWIQHVYRKYALDDAKERFPEFDNDGDGVVTWEEYNAVAYDQLISLDDDAVLEDPEQASLRELHLRERRRFDFADVDGTPGLNVTEFLAFTHPSEVDHMADFTIENVLNEYDTDKDGLINLNEFIGDVRGEEDSPSQWAIEETVRFQDLYDQDKDGVLNRDEQLRWVAPNSYGSAREEALHLIKEMDHDGDGKISVAEVLKNQEAFMNSEVTDYGRQLHASHDEL</sequence>
<comment type="function">
    <text evidence="10">Probable molecular chaperone assisting protein biosynthesis and transport in the endoplasmic reticulum. Required for the proper biosynthesis and transport of pulmonary surfactant-associated protein A/SP-A, pulmonary surfactant-associated protein D/SP-D and the lipid transporter ABCA3. By regulating both the proper expression and the degradation through the endoplasmic reticulum-associated protein degradation pathway of these proteins plays a crucial role in pulmonary surfactant homeostasis. Has an anti-fibrotic activity by negatively regulating the secretion of type I and type III collagens. This calcium-binding protein also transiently associates with immature PCSK6 and regulates its secretion.</text>
</comment>
<evidence type="ECO:0000256" key="11">
    <source>
        <dbReference type="ARBA" id="ARBA00063143"/>
    </source>
</evidence>
<keyword evidence="15" id="KW-1185">Reference proteome</keyword>
<evidence type="ECO:0000256" key="5">
    <source>
        <dbReference type="ARBA" id="ARBA00022737"/>
    </source>
</evidence>
<dbReference type="STRING" id="69293.ENSGACP00000013881"/>
<dbReference type="InterPro" id="IPR011992">
    <property type="entry name" value="EF-hand-dom_pair"/>
</dbReference>
<reference evidence="14" key="3">
    <citation type="submission" date="2025-09" db="UniProtKB">
        <authorList>
            <consortium name="Ensembl"/>
        </authorList>
    </citation>
    <scope>IDENTIFICATION</scope>
</reference>
<dbReference type="GO" id="GO:0005788">
    <property type="term" value="C:endoplasmic reticulum lumen"/>
    <property type="evidence" value="ECO:0007669"/>
    <property type="project" value="UniProtKB-SubCell"/>
</dbReference>
<dbReference type="RefSeq" id="XP_040018487.1">
    <property type="nucleotide sequence ID" value="XM_040162553.1"/>
</dbReference>
<dbReference type="OMA" id="TWEEYNM"/>
<feature type="domain" description="EF-hand" evidence="13">
    <location>
        <begin position="201"/>
        <end position="236"/>
    </location>
</feature>
<protein>
    <recommendedName>
        <fullName evidence="12">Reticulocalbin-3</fullName>
    </recommendedName>
</protein>
<organism evidence="14 15">
    <name type="scientific">Gasterosteus aculeatus aculeatus</name>
    <name type="common">three-spined stickleback</name>
    <dbReference type="NCBI Taxonomy" id="481459"/>
    <lineage>
        <taxon>Eukaryota</taxon>
        <taxon>Metazoa</taxon>
        <taxon>Chordata</taxon>
        <taxon>Craniata</taxon>
        <taxon>Vertebrata</taxon>
        <taxon>Euteleostomi</taxon>
        <taxon>Actinopterygii</taxon>
        <taxon>Neopterygii</taxon>
        <taxon>Teleostei</taxon>
        <taxon>Neoteleostei</taxon>
        <taxon>Acanthomorphata</taxon>
        <taxon>Eupercaria</taxon>
        <taxon>Perciformes</taxon>
        <taxon>Cottioidei</taxon>
        <taxon>Gasterosteales</taxon>
        <taxon>Gasterosteidae</taxon>
        <taxon>Gasterosteus</taxon>
    </lineage>
</organism>
<dbReference type="GeneID" id="120809035"/>
<dbReference type="AlphaFoldDB" id="G3P8F7"/>
<dbReference type="GO" id="GO:0005509">
    <property type="term" value="F:calcium ion binding"/>
    <property type="evidence" value="ECO:0007669"/>
    <property type="project" value="InterPro"/>
</dbReference>
<evidence type="ECO:0000256" key="2">
    <source>
        <dbReference type="ARBA" id="ARBA00006431"/>
    </source>
</evidence>
<feature type="domain" description="EF-hand" evidence="13">
    <location>
        <begin position="76"/>
        <end position="111"/>
    </location>
</feature>
<dbReference type="KEGG" id="gat:120809035"/>
<dbReference type="PANTHER" id="PTHR10827">
    <property type="entry name" value="RETICULOCALBIN"/>
    <property type="match status" value="1"/>
</dbReference>
<dbReference type="GeneTree" id="ENSGT01010000222360"/>
<evidence type="ECO:0000256" key="9">
    <source>
        <dbReference type="ARBA" id="ARBA00023186"/>
    </source>
</evidence>
<dbReference type="SUPFAM" id="SSF47473">
    <property type="entry name" value="EF-hand"/>
    <property type="match status" value="2"/>
</dbReference>
<keyword evidence="9" id="KW-0143">Chaperone</keyword>
<evidence type="ECO:0000256" key="12">
    <source>
        <dbReference type="ARBA" id="ARBA00072696"/>
    </source>
</evidence>
<dbReference type="Gene3D" id="1.10.238.10">
    <property type="entry name" value="EF-hand"/>
    <property type="match status" value="3"/>
</dbReference>
<keyword evidence="3" id="KW-0479">Metal-binding</keyword>
<feature type="domain" description="EF-hand" evidence="13">
    <location>
        <begin position="112"/>
        <end position="147"/>
    </location>
</feature>
<evidence type="ECO:0000256" key="10">
    <source>
        <dbReference type="ARBA" id="ARBA00056975"/>
    </source>
</evidence>
<dbReference type="SMART" id="SM00054">
    <property type="entry name" value="EFh"/>
    <property type="match status" value="4"/>
</dbReference>
<comment type="subunit">
    <text evidence="11">Interacts with PCSK6 (immature form including the propeptide); probably involved in the maturation and the secretion of PCSK6.</text>
</comment>
<keyword evidence="4" id="KW-0732">Signal</keyword>
<dbReference type="Ensembl" id="ENSGACT00000013906.2">
    <property type="protein sequence ID" value="ENSGACP00000013881.2"/>
    <property type="gene ID" value="ENSGACG00000010496.2"/>
</dbReference>
<evidence type="ECO:0000256" key="6">
    <source>
        <dbReference type="ARBA" id="ARBA00022824"/>
    </source>
</evidence>
<dbReference type="FunFam" id="1.10.238.10:FF:000104">
    <property type="entry name" value="calumenin isoform X1"/>
    <property type="match status" value="1"/>
</dbReference>
<dbReference type="Pfam" id="PF13202">
    <property type="entry name" value="EF-hand_5"/>
    <property type="match status" value="1"/>
</dbReference>
<dbReference type="PANTHER" id="PTHR10827:SF78">
    <property type="entry name" value="RETICULOCALBIN-2"/>
    <property type="match status" value="1"/>
</dbReference>
<keyword evidence="8" id="KW-0325">Glycoprotein</keyword>
<evidence type="ECO:0000313" key="14">
    <source>
        <dbReference type="Ensembl" id="ENSGACP00000013881.2"/>
    </source>
</evidence>
<dbReference type="InterPro" id="IPR018247">
    <property type="entry name" value="EF_Hand_1_Ca_BS"/>
</dbReference>
<evidence type="ECO:0000256" key="8">
    <source>
        <dbReference type="ARBA" id="ARBA00023180"/>
    </source>
</evidence>
<evidence type="ECO:0000256" key="7">
    <source>
        <dbReference type="ARBA" id="ARBA00022837"/>
    </source>
</evidence>
<evidence type="ECO:0000313" key="15">
    <source>
        <dbReference type="Proteomes" id="UP000007635"/>
    </source>
</evidence>
<evidence type="ECO:0000256" key="1">
    <source>
        <dbReference type="ARBA" id="ARBA00004319"/>
    </source>
</evidence>
<proteinExistence type="inferred from homology"/>